<proteinExistence type="predicted"/>
<feature type="domain" description="HemN C-terminal" evidence="2">
    <location>
        <begin position="144"/>
        <end position="204"/>
    </location>
</feature>
<dbReference type="AlphaFoldDB" id="A0AAF1KG48"/>
<dbReference type="KEGG" id="rtu:PR017_27455"/>
<reference evidence="4" key="2">
    <citation type="journal article" date="2023" name="MicrobiologyOpen">
        <title>Genomics of the tumorigenes clade of the family Rhizobiaceae and description of Rhizobium rhododendri sp. nov.</title>
        <authorList>
            <person name="Kuzmanovic N."/>
            <person name="diCenzo G.C."/>
            <person name="Bunk B."/>
            <person name="Sproeer C."/>
            <person name="Fruehling A."/>
            <person name="Neumann-Schaal M."/>
            <person name="Overmann J."/>
            <person name="Smalla K."/>
        </authorList>
    </citation>
    <scope>NUCLEOTIDE SEQUENCE [LARGE SCALE GENOMIC DNA]</scope>
    <source>
        <strain evidence="4">1078</strain>
        <plasmid evidence="4">unnamed3</plasmid>
    </source>
</reference>
<dbReference type="EMBL" id="CP117260">
    <property type="protein sequence ID" value="WFR99376.1"/>
    <property type="molecule type" value="Genomic_DNA"/>
</dbReference>
<dbReference type="Proteomes" id="UP000249499">
    <property type="component" value="Plasmid unnamed3"/>
</dbReference>
<geneLocation type="plasmid" evidence="3 4">
    <name>unnamed3</name>
</geneLocation>
<evidence type="ECO:0000256" key="1">
    <source>
        <dbReference type="ARBA" id="ARBA00023002"/>
    </source>
</evidence>
<keyword evidence="4" id="KW-1185">Reference proteome</keyword>
<dbReference type="InterPro" id="IPR034505">
    <property type="entry name" value="Coproporphyrinogen-III_oxidase"/>
</dbReference>
<dbReference type="PANTHER" id="PTHR13932">
    <property type="entry name" value="COPROPORPHYRINIGEN III OXIDASE"/>
    <property type="match status" value="1"/>
</dbReference>
<dbReference type="GO" id="GO:0051539">
    <property type="term" value="F:4 iron, 4 sulfur cluster binding"/>
    <property type="evidence" value="ECO:0007669"/>
    <property type="project" value="TreeGrafter"/>
</dbReference>
<name>A0AAF1KG48_9HYPH</name>
<evidence type="ECO:0000313" key="4">
    <source>
        <dbReference type="Proteomes" id="UP000249499"/>
    </source>
</evidence>
<organism evidence="3 4">
    <name type="scientific">Rhizobium tumorigenes</name>
    <dbReference type="NCBI Taxonomy" id="2041385"/>
    <lineage>
        <taxon>Bacteria</taxon>
        <taxon>Pseudomonadati</taxon>
        <taxon>Pseudomonadota</taxon>
        <taxon>Alphaproteobacteria</taxon>
        <taxon>Hyphomicrobiales</taxon>
        <taxon>Rhizobiaceae</taxon>
        <taxon>Rhizobium/Agrobacterium group</taxon>
        <taxon>Rhizobium</taxon>
    </lineage>
</organism>
<reference evidence="3 4" key="1">
    <citation type="journal article" date="2018" name="Sci. Rep.">
        <title>Rhizobium tumorigenes sp. nov., a novel plant tumorigenic bacterium isolated from cane gall tumors on thornless blackberry.</title>
        <authorList>
            <person name="Kuzmanovi N."/>
            <person name="Smalla K."/>
            <person name="Gronow S."/>
            <person name="PuBawska J."/>
        </authorList>
    </citation>
    <scope>NUCLEOTIDE SEQUENCE [LARGE SCALE GENOMIC DNA]</scope>
    <source>
        <strain evidence="3 4">1078</strain>
    </source>
</reference>
<evidence type="ECO:0000313" key="3">
    <source>
        <dbReference type="EMBL" id="WFR99376.1"/>
    </source>
</evidence>
<dbReference type="Gene3D" id="1.10.10.920">
    <property type="match status" value="1"/>
</dbReference>
<dbReference type="InterPro" id="IPR010723">
    <property type="entry name" value="HemN_C"/>
</dbReference>
<sequence>MTQTCQAVAQLRPDRIACYGYAHMPDRRANQRQIDGSALPTSAERIEQAATVSSELLRHGYEAIGLDHFAKPDDSLAMASRGQRLHRNFQGYTDDDCRMLLGFGASAISRLPDGYVQNMADNPRYCRTVGEKKLASIRGCLMDTDDQVRAQIIESLMCNFRVDLAEISGGNDFADELTALQPMIDDGLVSVQEGVVAMTATGRAVVRVAAAIFDRYKWDTTSRFSLAV</sequence>
<dbReference type="GO" id="GO:0005737">
    <property type="term" value="C:cytoplasm"/>
    <property type="evidence" value="ECO:0007669"/>
    <property type="project" value="TreeGrafter"/>
</dbReference>
<dbReference type="GO" id="GO:0051989">
    <property type="term" value="F:coproporphyrinogen dehydrogenase activity"/>
    <property type="evidence" value="ECO:0007669"/>
    <property type="project" value="TreeGrafter"/>
</dbReference>
<accession>A0AAF1KG48</accession>
<dbReference type="PANTHER" id="PTHR13932:SF6">
    <property type="entry name" value="OXYGEN-INDEPENDENT COPROPORPHYRINOGEN III OXIDASE"/>
    <property type="match status" value="1"/>
</dbReference>
<keyword evidence="3" id="KW-0614">Plasmid</keyword>
<dbReference type="InterPro" id="IPR058240">
    <property type="entry name" value="rSAM_sf"/>
</dbReference>
<protein>
    <recommendedName>
        <fullName evidence="2">HemN C-terminal domain-containing protein</fullName>
    </recommendedName>
</protein>
<dbReference type="Pfam" id="PF06969">
    <property type="entry name" value="HemN_C"/>
    <property type="match status" value="1"/>
</dbReference>
<dbReference type="GO" id="GO:0006782">
    <property type="term" value="P:protoporphyrinogen IX biosynthetic process"/>
    <property type="evidence" value="ECO:0007669"/>
    <property type="project" value="TreeGrafter"/>
</dbReference>
<evidence type="ECO:0000259" key="2">
    <source>
        <dbReference type="Pfam" id="PF06969"/>
    </source>
</evidence>
<dbReference type="SUPFAM" id="SSF102114">
    <property type="entry name" value="Radical SAM enzymes"/>
    <property type="match status" value="1"/>
</dbReference>
<keyword evidence="1" id="KW-0560">Oxidoreductase</keyword>
<gene>
    <name evidence="3" type="ORF">PR017_27455</name>
</gene>